<dbReference type="EMBL" id="CM010723">
    <property type="protein sequence ID" value="RZC77374.1"/>
    <property type="molecule type" value="Genomic_DNA"/>
</dbReference>
<evidence type="ECO:0000313" key="3">
    <source>
        <dbReference type="Proteomes" id="UP000316621"/>
    </source>
</evidence>
<feature type="transmembrane region" description="Helical" evidence="1">
    <location>
        <begin position="39"/>
        <end position="60"/>
    </location>
</feature>
<dbReference type="Proteomes" id="UP000316621">
    <property type="component" value="Chromosome 9"/>
</dbReference>
<name>A0A4Y7KVK3_PAPSO</name>
<keyword evidence="1" id="KW-0472">Membrane</keyword>
<reference evidence="2 3" key="1">
    <citation type="journal article" date="2018" name="Science">
        <title>The opium poppy genome and morphinan production.</title>
        <authorList>
            <person name="Guo L."/>
            <person name="Winzer T."/>
            <person name="Yang X."/>
            <person name="Li Y."/>
            <person name="Ning Z."/>
            <person name="He Z."/>
            <person name="Teodor R."/>
            <person name="Lu Y."/>
            <person name="Bowser T.A."/>
            <person name="Graham I.A."/>
            <person name="Ye K."/>
        </authorList>
    </citation>
    <scope>NUCLEOTIDE SEQUENCE [LARGE SCALE GENOMIC DNA]</scope>
    <source>
        <strain evidence="3">cv. HN1</strain>
        <tissue evidence="2">Leaves</tissue>
    </source>
</reference>
<sequence>MMKKKKIELYHKFSELPLSSSSALTPDFGCSQLARTTMIFAESVGVLAFVLAFVLVLNLMP</sequence>
<evidence type="ECO:0000313" key="2">
    <source>
        <dbReference type="EMBL" id="RZC77374.1"/>
    </source>
</evidence>
<evidence type="ECO:0000256" key="1">
    <source>
        <dbReference type="SAM" id="Phobius"/>
    </source>
</evidence>
<keyword evidence="1" id="KW-0812">Transmembrane</keyword>
<dbReference type="Gramene" id="RZC77374">
    <property type="protein sequence ID" value="RZC77374"/>
    <property type="gene ID" value="C5167_001551"/>
</dbReference>
<organism evidence="2 3">
    <name type="scientific">Papaver somniferum</name>
    <name type="common">Opium poppy</name>
    <dbReference type="NCBI Taxonomy" id="3469"/>
    <lineage>
        <taxon>Eukaryota</taxon>
        <taxon>Viridiplantae</taxon>
        <taxon>Streptophyta</taxon>
        <taxon>Embryophyta</taxon>
        <taxon>Tracheophyta</taxon>
        <taxon>Spermatophyta</taxon>
        <taxon>Magnoliopsida</taxon>
        <taxon>Ranunculales</taxon>
        <taxon>Papaveraceae</taxon>
        <taxon>Papaveroideae</taxon>
        <taxon>Papaver</taxon>
    </lineage>
</organism>
<gene>
    <name evidence="2" type="ORF">C5167_001551</name>
</gene>
<dbReference type="AlphaFoldDB" id="A0A4Y7KVK3"/>
<protein>
    <submittedName>
        <fullName evidence="2">Uncharacterized protein</fullName>
    </submittedName>
</protein>
<proteinExistence type="predicted"/>
<keyword evidence="3" id="KW-1185">Reference proteome</keyword>
<keyword evidence="1" id="KW-1133">Transmembrane helix</keyword>
<accession>A0A4Y7KVK3</accession>